<gene>
    <name evidence="2" type="ORF">HD556DRAFT_1314332</name>
</gene>
<evidence type="ECO:0000313" key="3">
    <source>
        <dbReference type="Proteomes" id="UP000719766"/>
    </source>
</evidence>
<comment type="caution">
    <text evidence="2">The sequence shown here is derived from an EMBL/GenBank/DDBJ whole genome shotgun (WGS) entry which is preliminary data.</text>
</comment>
<dbReference type="Proteomes" id="UP000719766">
    <property type="component" value="Unassembled WGS sequence"/>
</dbReference>
<dbReference type="OrthoDB" id="391988at2759"/>
<sequence length="303" mass="34240">MKDKRIEEGRRDGIDMKEKRGTRGDETLGTLKVSTHIEDSTPSNNNDVIHVTSPAPIFVRPALVPPPAFTPMPPSTTPMPPSTMPMPPSSTPTPPSMTPTPPSTTPTPPSHLRRQHLRDTLTRQHQAYTLRPHQRMLAWLECTRKTPGWSLRPTFAERFVAQRSQYDVSVLVPHRARAKLIQVVSHRSQLVVSVSIPLQARAMLIQVVPCRSQCLRSHELSRRAIKLVVASYIASPVSGEVHIKIQEYNKGLTFLERADRNTLDKIIELMQFYSISAERISEFREQIPAVDLFSDEPWEVENA</sequence>
<name>A0A9P7DAR7_9AGAM</name>
<reference evidence="2" key="1">
    <citation type="journal article" date="2020" name="New Phytol.">
        <title>Comparative genomics reveals dynamic genome evolution in host specialist ectomycorrhizal fungi.</title>
        <authorList>
            <person name="Lofgren L.A."/>
            <person name="Nguyen N.H."/>
            <person name="Vilgalys R."/>
            <person name="Ruytinx J."/>
            <person name="Liao H.L."/>
            <person name="Branco S."/>
            <person name="Kuo A."/>
            <person name="LaButti K."/>
            <person name="Lipzen A."/>
            <person name="Andreopoulos W."/>
            <person name="Pangilinan J."/>
            <person name="Riley R."/>
            <person name="Hundley H."/>
            <person name="Na H."/>
            <person name="Barry K."/>
            <person name="Grigoriev I.V."/>
            <person name="Stajich J.E."/>
            <person name="Kennedy P.G."/>
        </authorList>
    </citation>
    <scope>NUCLEOTIDE SEQUENCE</scope>
    <source>
        <strain evidence="2">S12</strain>
    </source>
</reference>
<evidence type="ECO:0000313" key="2">
    <source>
        <dbReference type="EMBL" id="KAG1785298.1"/>
    </source>
</evidence>
<accession>A0A9P7DAR7</accession>
<dbReference type="RefSeq" id="XP_041152781.1">
    <property type="nucleotide sequence ID" value="XM_041300914.1"/>
</dbReference>
<feature type="compositionally biased region" description="Pro residues" evidence="1">
    <location>
        <begin position="69"/>
        <end position="109"/>
    </location>
</feature>
<feature type="compositionally biased region" description="Basic and acidic residues" evidence="1">
    <location>
        <begin position="1"/>
        <end position="26"/>
    </location>
</feature>
<protein>
    <submittedName>
        <fullName evidence="2">Uncharacterized protein</fullName>
    </submittedName>
</protein>
<feature type="region of interest" description="Disordered" evidence="1">
    <location>
        <begin position="1"/>
        <end position="28"/>
    </location>
</feature>
<feature type="region of interest" description="Disordered" evidence="1">
    <location>
        <begin position="69"/>
        <end position="113"/>
    </location>
</feature>
<dbReference type="GeneID" id="64594678"/>
<keyword evidence="3" id="KW-1185">Reference proteome</keyword>
<dbReference type="EMBL" id="JABBWE010000113">
    <property type="protein sequence ID" value="KAG1785298.1"/>
    <property type="molecule type" value="Genomic_DNA"/>
</dbReference>
<organism evidence="2 3">
    <name type="scientific">Suillus plorans</name>
    <dbReference type="NCBI Taxonomy" id="116603"/>
    <lineage>
        <taxon>Eukaryota</taxon>
        <taxon>Fungi</taxon>
        <taxon>Dikarya</taxon>
        <taxon>Basidiomycota</taxon>
        <taxon>Agaricomycotina</taxon>
        <taxon>Agaricomycetes</taxon>
        <taxon>Agaricomycetidae</taxon>
        <taxon>Boletales</taxon>
        <taxon>Suillineae</taxon>
        <taxon>Suillaceae</taxon>
        <taxon>Suillus</taxon>
    </lineage>
</organism>
<proteinExistence type="predicted"/>
<dbReference type="AlphaFoldDB" id="A0A9P7DAR7"/>
<evidence type="ECO:0000256" key="1">
    <source>
        <dbReference type="SAM" id="MobiDB-lite"/>
    </source>
</evidence>